<feature type="compositionally biased region" description="Pro residues" evidence="1">
    <location>
        <begin position="821"/>
        <end position="838"/>
    </location>
</feature>
<feature type="region of interest" description="Disordered" evidence="1">
    <location>
        <begin position="1112"/>
        <end position="1131"/>
    </location>
</feature>
<name>A0A9P6HNK8_9AGAM</name>
<sequence length="1131" mass="122292">MLVAGQPLQRADSLRSVESASSNASLSRKPRTEKLRSRSRSAAPDTRRSPSSADDVNGSMSDELFASYSSLKFRSAGHSPLNSPGFNLPPNVQSPSAFFFSTPTQRRPSSAEPRPQLDLQHPRGRHQMPGPSKVQVSRRPRSLPRRAMGSISSDSSRGPPTPVDFTMSRPSHRDRPRDSLQSGTSTSLYPASTHTSTPMDRALSPQSHFEQMPEVIEVPTLAENESGYRDFDTDDVSLRLRLLVNNSYFLPPAHSKPTIADLSNSDAAKRAPKPVAPGFFDLFRIGKARSKPTTPVTAEPPRLRATSESHTQVNLLPYTDNNPGASSLSQKPVDIPARVMVVREQMGDLMVAAKQAEHESKIRAERMAELEEHNQDQPERFDGVIDPTDAVDLPPPSTKYPFAIQASAVQGLGVSDSIGAADLADRLPPPRSPGLWSVTEEDEKWRRLLLTQAVGHSLSNTPDSWASRTPRRPPHTSIPSMTPRTPLSPSPQSPPSPTPQAQSPYIQPILLPDVLQKRLQHSPSSPHLSPSPRQQAFHINRKKSAPDMQHASTLSPTPGNPYDPPVRAETPVAPTFPLSPAPRATVPASPGVKPLVNHIYSLSQSDLEDEDTGVRSSTSSPIPPSSGNDKSREPSVQEILSSRHDGEELRSMQSILAQAAQTAQSTRLIKSARSARSLRQSTGSEKPSNVQRNEVDVGGGRTLMSPPPTGPQASAEPTAISPRHTLGADSVGTTSQFEEEDTEEWFGLHDDSASRDSSGAYPRTASMLSYLAPPSPTVSAFYDALEGRDSESSPTGPDTDVGAASGPETFVTADTRASVYSPPPRQSTSIPPQPLPPPPRRRQLTSPGIRRPSTLRQEPITIWEPEPSSPPLPSRSGERRGTGFSLDLPRQPERGELSRAVAEEGDAPRMSISFFDNIQSDLNELDDSSSSEEDSDADSDGPGGPFEAPVFRNPDTQVISIPGRRSVSSTMARPARPTLMRLGNNSTPQLGSSTSSSASFNQLRNDYPAFDPLSFPGPAPKTPTTPTTKNSFFTSRTPKKQKPQGVSSEDYHGPRARSLEDGAGPSRSGHGSTFLDMDSERAPSTSSHGSQETDESAKILGGMVLQHLEKERDTIKRITENSRAANVKSKP</sequence>
<feature type="compositionally biased region" description="Basic and acidic residues" evidence="1">
    <location>
        <begin position="1049"/>
        <end position="1060"/>
    </location>
</feature>
<feature type="compositionally biased region" description="Acidic residues" evidence="1">
    <location>
        <begin position="923"/>
        <end position="939"/>
    </location>
</feature>
<dbReference type="OrthoDB" id="3261862at2759"/>
<feature type="compositionally biased region" description="Basic and acidic residues" evidence="1">
    <location>
        <begin position="629"/>
        <end position="650"/>
    </location>
</feature>
<evidence type="ECO:0000313" key="2">
    <source>
        <dbReference type="EMBL" id="KAF9790902.1"/>
    </source>
</evidence>
<feature type="region of interest" description="Disordered" evidence="1">
    <location>
        <begin position="74"/>
        <end position="207"/>
    </location>
</feature>
<feature type="compositionally biased region" description="Polar residues" evidence="1">
    <location>
        <begin position="457"/>
        <end position="467"/>
    </location>
</feature>
<evidence type="ECO:0000313" key="3">
    <source>
        <dbReference type="Proteomes" id="UP000736335"/>
    </source>
</evidence>
<proteinExistence type="predicted"/>
<dbReference type="Proteomes" id="UP000736335">
    <property type="component" value="Unassembled WGS sequence"/>
</dbReference>
<protein>
    <submittedName>
        <fullName evidence="2">Uncharacterized protein</fullName>
    </submittedName>
</protein>
<reference evidence="2" key="1">
    <citation type="journal article" date="2020" name="Nat. Commun.">
        <title>Large-scale genome sequencing of mycorrhizal fungi provides insights into the early evolution of symbiotic traits.</title>
        <authorList>
            <person name="Miyauchi S."/>
            <person name="Kiss E."/>
            <person name="Kuo A."/>
            <person name="Drula E."/>
            <person name="Kohler A."/>
            <person name="Sanchez-Garcia M."/>
            <person name="Morin E."/>
            <person name="Andreopoulos B."/>
            <person name="Barry K.W."/>
            <person name="Bonito G."/>
            <person name="Buee M."/>
            <person name="Carver A."/>
            <person name="Chen C."/>
            <person name="Cichocki N."/>
            <person name="Clum A."/>
            <person name="Culley D."/>
            <person name="Crous P.W."/>
            <person name="Fauchery L."/>
            <person name="Girlanda M."/>
            <person name="Hayes R.D."/>
            <person name="Keri Z."/>
            <person name="LaButti K."/>
            <person name="Lipzen A."/>
            <person name="Lombard V."/>
            <person name="Magnuson J."/>
            <person name="Maillard F."/>
            <person name="Murat C."/>
            <person name="Nolan M."/>
            <person name="Ohm R.A."/>
            <person name="Pangilinan J."/>
            <person name="Pereira M.F."/>
            <person name="Perotto S."/>
            <person name="Peter M."/>
            <person name="Pfister S."/>
            <person name="Riley R."/>
            <person name="Sitrit Y."/>
            <person name="Stielow J.B."/>
            <person name="Szollosi G."/>
            <person name="Zifcakova L."/>
            <person name="Stursova M."/>
            <person name="Spatafora J.W."/>
            <person name="Tedersoo L."/>
            <person name="Vaario L.M."/>
            <person name="Yamada A."/>
            <person name="Yan M."/>
            <person name="Wang P."/>
            <person name="Xu J."/>
            <person name="Bruns T."/>
            <person name="Baldrian P."/>
            <person name="Vilgalys R."/>
            <person name="Dunand C."/>
            <person name="Henrissat B."/>
            <person name="Grigoriev I.V."/>
            <person name="Hibbett D."/>
            <person name="Nagy L.G."/>
            <person name="Martin F.M."/>
        </authorList>
    </citation>
    <scope>NUCLEOTIDE SEQUENCE</scope>
    <source>
        <strain evidence="2">UH-Tt-Lm1</strain>
    </source>
</reference>
<feature type="compositionally biased region" description="Pro residues" evidence="1">
    <location>
        <begin position="486"/>
        <end position="498"/>
    </location>
</feature>
<evidence type="ECO:0000256" key="1">
    <source>
        <dbReference type="SAM" id="MobiDB-lite"/>
    </source>
</evidence>
<accession>A0A9P6HNK8</accession>
<organism evidence="2 3">
    <name type="scientific">Thelephora terrestris</name>
    <dbReference type="NCBI Taxonomy" id="56493"/>
    <lineage>
        <taxon>Eukaryota</taxon>
        <taxon>Fungi</taxon>
        <taxon>Dikarya</taxon>
        <taxon>Basidiomycota</taxon>
        <taxon>Agaricomycotina</taxon>
        <taxon>Agaricomycetes</taxon>
        <taxon>Thelephorales</taxon>
        <taxon>Thelephoraceae</taxon>
        <taxon>Thelephora</taxon>
    </lineage>
</organism>
<feature type="compositionally biased region" description="Polar residues" evidence="1">
    <location>
        <begin position="49"/>
        <end position="60"/>
    </location>
</feature>
<feature type="region of interest" description="Disordered" evidence="1">
    <location>
        <begin position="1"/>
        <end position="60"/>
    </location>
</feature>
<comment type="caution">
    <text evidence="2">The sequence shown here is derived from an EMBL/GenBank/DDBJ whole genome shotgun (WGS) entry which is preliminary data.</text>
</comment>
<dbReference type="AlphaFoldDB" id="A0A9P6HNK8"/>
<reference evidence="2" key="2">
    <citation type="submission" date="2020-11" db="EMBL/GenBank/DDBJ databases">
        <authorList>
            <consortium name="DOE Joint Genome Institute"/>
            <person name="Kuo A."/>
            <person name="Miyauchi S."/>
            <person name="Kiss E."/>
            <person name="Drula E."/>
            <person name="Kohler A."/>
            <person name="Sanchez-Garcia M."/>
            <person name="Andreopoulos B."/>
            <person name="Barry K.W."/>
            <person name="Bonito G."/>
            <person name="Buee M."/>
            <person name="Carver A."/>
            <person name="Chen C."/>
            <person name="Cichocki N."/>
            <person name="Clum A."/>
            <person name="Culley D."/>
            <person name="Crous P.W."/>
            <person name="Fauchery L."/>
            <person name="Girlanda M."/>
            <person name="Hayes R."/>
            <person name="Keri Z."/>
            <person name="Labutti K."/>
            <person name="Lipzen A."/>
            <person name="Lombard V."/>
            <person name="Magnuson J."/>
            <person name="Maillard F."/>
            <person name="Morin E."/>
            <person name="Murat C."/>
            <person name="Nolan M."/>
            <person name="Ohm R."/>
            <person name="Pangilinan J."/>
            <person name="Pereira M."/>
            <person name="Perotto S."/>
            <person name="Peter M."/>
            <person name="Riley R."/>
            <person name="Sitrit Y."/>
            <person name="Stielow B."/>
            <person name="Szollosi G."/>
            <person name="Zifcakova L."/>
            <person name="Stursova M."/>
            <person name="Spatafora J.W."/>
            <person name="Tedersoo L."/>
            <person name="Vaario L.-M."/>
            <person name="Yamada A."/>
            <person name="Yan M."/>
            <person name="Wang P."/>
            <person name="Xu J."/>
            <person name="Bruns T."/>
            <person name="Baldrian P."/>
            <person name="Vilgalys R."/>
            <person name="Henrissat B."/>
            <person name="Grigoriev I.V."/>
            <person name="Hibbett D."/>
            <person name="Nagy L.G."/>
            <person name="Martin F.M."/>
        </authorList>
    </citation>
    <scope>NUCLEOTIDE SEQUENCE</scope>
    <source>
        <strain evidence="2">UH-Tt-Lm1</strain>
    </source>
</reference>
<feature type="compositionally biased region" description="Polar residues" evidence="1">
    <location>
        <begin position="80"/>
        <end position="108"/>
    </location>
</feature>
<feature type="region of interest" description="Disordered" evidence="1">
    <location>
        <begin position="457"/>
        <end position="504"/>
    </location>
</feature>
<gene>
    <name evidence="2" type="ORF">BJ322DRAFT_415832</name>
</gene>
<feature type="compositionally biased region" description="Polar residues" evidence="1">
    <location>
        <begin position="677"/>
        <end position="692"/>
    </location>
</feature>
<feature type="compositionally biased region" description="Low complexity" evidence="1">
    <location>
        <begin position="14"/>
        <end position="27"/>
    </location>
</feature>
<keyword evidence="3" id="KW-1185">Reference proteome</keyword>
<dbReference type="EMBL" id="WIUZ02000002">
    <property type="protein sequence ID" value="KAF9790902.1"/>
    <property type="molecule type" value="Genomic_DNA"/>
</dbReference>
<feature type="region of interest" description="Disordered" evidence="1">
    <location>
        <begin position="542"/>
        <end position="1102"/>
    </location>
</feature>
<feature type="compositionally biased region" description="Polar residues" evidence="1">
    <location>
        <begin position="651"/>
        <end position="668"/>
    </location>
</feature>
<feature type="compositionally biased region" description="Polar residues" evidence="1">
    <location>
        <begin position="180"/>
        <end position="207"/>
    </location>
</feature>